<dbReference type="OrthoDB" id="3546385at2759"/>
<proteinExistence type="predicted"/>
<gene>
    <name evidence="3" type="ORF">K461DRAFT_292079</name>
</gene>
<evidence type="ECO:0000313" key="4">
    <source>
        <dbReference type="Proteomes" id="UP000799439"/>
    </source>
</evidence>
<sequence length="352" mass="41095">MATSPSNTNTTRTLKDFSRLPYELRREIWQLALPTLKPSLFYYRPMCWQLNHCSPTDADYKDDGSDNIIVEFRHDLLDTIDYRVPLASANREARDIALEWAGKQNLEVLRPFPDCDIGLYQLVFRRSMDVECDALYIDSRTASALLDEPNECLKRNLLPTSTMVVKSDIKHLVFPTSEIPRRNGTYDTFQELLKLFPKLMFMYPFDDSGDWFKSGRHLDIPRSAYKDEQLLSMLRRWRLSKRQTYAPIMNQGKFVWEPSKRRVDAIDPDLGFCQKFPDAALYVRRAIYQRPEVHNKSRFEIMPVEVTTHRRYRLLPDTGNGDDDHEESADDDDEECDGIDEGDGEDDYGYTA</sequence>
<dbReference type="Pfam" id="PF20150">
    <property type="entry name" value="2EXR"/>
    <property type="match status" value="1"/>
</dbReference>
<evidence type="ECO:0000256" key="1">
    <source>
        <dbReference type="SAM" id="MobiDB-lite"/>
    </source>
</evidence>
<reference evidence="3" key="1">
    <citation type="journal article" date="2020" name="Stud. Mycol.">
        <title>101 Dothideomycetes genomes: a test case for predicting lifestyles and emergence of pathogens.</title>
        <authorList>
            <person name="Haridas S."/>
            <person name="Albert R."/>
            <person name="Binder M."/>
            <person name="Bloem J."/>
            <person name="Labutti K."/>
            <person name="Salamov A."/>
            <person name="Andreopoulos B."/>
            <person name="Baker S."/>
            <person name="Barry K."/>
            <person name="Bills G."/>
            <person name="Bluhm B."/>
            <person name="Cannon C."/>
            <person name="Castanera R."/>
            <person name="Culley D."/>
            <person name="Daum C."/>
            <person name="Ezra D."/>
            <person name="Gonzalez J."/>
            <person name="Henrissat B."/>
            <person name="Kuo A."/>
            <person name="Liang C."/>
            <person name="Lipzen A."/>
            <person name="Lutzoni F."/>
            <person name="Magnuson J."/>
            <person name="Mondo S."/>
            <person name="Nolan M."/>
            <person name="Ohm R."/>
            <person name="Pangilinan J."/>
            <person name="Park H.-J."/>
            <person name="Ramirez L."/>
            <person name="Alfaro M."/>
            <person name="Sun H."/>
            <person name="Tritt A."/>
            <person name="Yoshinaga Y."/>
            <person name="Zwiers L.-H."/>
            <person name="Turgeon B."/>
            <person name="Goodwin S."/>
            <person name="Spatafora J."/>
            <person name="Crous P."/>
            <person name="Grigoriev I."/>
        </authorList>
    </citation>
    <scope>NUCLEOTIDE SEQUENCE</scope>
    <source>
        <strain evidence="3">CBS 260.36</strain>
    </source>
</reference>
<keyword evidence="4" id="KW-1185">Reference proteome</keyword>
<evidence type="ECO:0000259" key="2">
    <source>
        <dbReference type="Pfam" id="PF20150"/>
    </source>
</evidence>
<dbReference type="EMBL" id="ML996083">
    <property type="protein sequence ID" value="KAF2155196.1"/>
    <property type="molecule type" value="Genomic_DNA"/>
</dbReference>
<dbReference type="InterPro" id="IPR045518">
    <property type="entry name" value="2EXR"/>
</dbReference>
<evidence type="ECO:0000313" key="3">
    <source>
        <dbReference type="EMBL" id="KAF2155196.1"/>
    </source>
</evidence>
<feature type="domain" description="2EXR" evidence="2">
    <location>
        <begin position="17"/>
        <end position="102"/>
    </location>
</feature>
<protein>
    <recommendedName>
        <fullName evidence="2">2EXR domain-containing protein</fullName>
    </recommendedName>
</protein>
<dbReference type="Proteomes" id="UP000799439">
    <property type="component" value="Unassembled WGS sequence"/>
</dbReference>
<dbReference type="AlphaFoldDB" id="A0A9P4J5V8"/>
<accession>A0A9P4J5V8</accession>
<feature type="compositionally biased region" description="Acidic residues" evidence="1">
    <location>
        <begin position="320"/>
        <end position="352"/>
    </location>
</feature>
<comment type="caution">
    <text evidence="3">The sequence shown here is derived from an EMBL/GenBank/DDBJ whole genome shotgun (WGS) entry which is preliminary data.</text>
</comment>
<feature type="region of interest" description="Disordered" evidence="1">
    <location>
        <begin position="313"/>
        <end position="352"/>
    </location>
</feature>
<organism evidence="3 4">
    <name type="scientific">Myriangium duriaei CBS 260.36</name>
    <dbReference type="NCBI Taxonomy" id="1168546"/>
    <lineage>
        <taxon>Eukaryota</taxon>
        <taxon>Fungi</taxon>
        <taxon>Dikarya</taxon>
        <taxon>Ascomycota</taxon>
        <taxon>Pezizomycotina</taxon>
        <taxon>Dothideomycetes</taxon>
        <taxon>Dothideomycetidae</taxon>
        <taxon>Myriangiales</taxon>
        <taxon>Myriangiaceae</taxon>
        <taxon>Myriangium</taxon>
    </lineage>
</organism>
<name>A0A9P4J5V8_9PEZI</name>